<dbReference type="FunFam" id="1.20.58.70:FF:000008">
    <property type="entry name" value="Syntaxin family protein"/>
    <property type="match status" value="1"/>
</dbReference>
<dbReference type="SMART" id="SM00397">
    <property type="entry name" value="t_SNARE"/>
    <property type="match status" value="1"/>
</dbReference>
<dbReference type="GO" id="GO:0012505">
    <property type="term" value="C:endomembrane system"/>
    <property type="evidence" value="ECO:0007669"/>
    <property type="project" value="TreeGrafter"/>
</dbReference>
<name>A0A9P3PGF4_LYOSH</name>
<evidence type="ECO:0000256" key="5">
    <source>
        <dbReference type="ARBA" id="ARBA00023054"/>
    </source>
</evidence>
<dbReference type="OrthoDB" id="10255013at2759"/>
<feature type="compositionally biased region" description="Low complexity" evidence="7">
    <location>
        <begin position="28"/>
        <end position="40"/>
    </location>
</feature>
<evidence type="ECO:0000256" key="6">
    <source>
        <dbReference type="ARBA" id="ARBA00023136"/>
    </source>
</evidence>
<evidence type="ECO:0000313" key="11">
    <source>
        <dbReference type="Proteomes" id="UP001063166"/>
    </source>
</evidence>
<sequence>MSRDRLAAARARRQTAADQSHEMTNLPSTSTATNGTTETGSTSGFFAEVASIQRGIEQLNDNVARIATLHARILNVIDEGQAHDMAQLDQLAADTRILSNSLKDRIKALERVKVGPDAQMRTNQIAFVRSKFVDAIQNYQRVEREYRAKARQRVERQLRIVKPDATPEEVAAVSEGGGQQIFAQALSTTTRYGESRMAFREVQERQQEIKKMEETLAELAQLFIDMGTLVEQQEETIDHVETTAKQVAHDTEIAGEHIKKAVISARHYRKGRWICFGIFMVIIIVIAVVIGVKFGVKSK</sequence>
<dbReference type="SUPFAM" id="SSF47661">
    <property type="entry name" value="t-snare proteins"/>
    <property type="match status" value="1"/>
</dbReference>
<dbReference type="GO" id="GO:0005886">
    <property type="term" value="C:plasma membrane"/>
    <property type="evidence" value="ECO:0007669"/>
    <property type="project" value="TreeGrafter"/>
</dbReference>
<dbReference type="InterPro" id="IPR010989">
    <property type="entry name" value="SNARE"/>
</dbReference>
<gene>
    <name evidence="10" type="ORF">LshimejAT787_0205940</name>
</gene>
<comment type="subcellular location">
    <subcellularLocation>
        <location evidence="1">Membrane</location>
        <topology evidence="1">Single-pass type IV membrane protein</topology>
    </subcellularLocation>
</comment>
<keyword evidence="11" id="KW-1185">Reference proteome</keyword>
<dbReference type="InterPro" id="IPR006011">
    <property type="entry name" value="Syntaxin_N"/>
</dbReference>
<dbReference type="EMBL" id="BRPK01000002">
    <property type="protein sequence ID" value="GLB35029.1"/>
    <property type="molecule type" value="Genomic_DNA"/>
</dbReference>
<feature type="region of interest" description="Disordered" evidence="7">
    <location>
        <begin position="1"/>
        <end position="40"/>
    </location>
</feature>
<evidence type="ECO:0000256" key="3">
    <source>
        <dbReference type="ARBA" id="ARBA00022692"/>
    </source>
</evidence>
<evidence type="ECO:0000256" key="7">
    <source>
        <dbReference type="SAM" id="MobiDB-lite"/>
    </source>
</evidence>
<evidence type="ECO:0000256" key="2">
    <source>
        <dbReference type="ARBA" id="ARBA00009063"/>
    </source>
</evidence>
<reference evidence="10" key="1">
    <citation type="submission" date="2022-07" db="EMBL/GenBank/DDBJ databases">
        <title>The genome of Lyophyllum shimeji provides insight into the initial evolution of ectomycorrhizal fungal genome.</title>
        <authorList>
            <person name="Kobayashi Y."/>
            <person name="Shibata T."/>
            <person name="Hirakawa H."/>
            <person name="Shigenobu S."/>
            <person name="Nishiyama T."/>
            <person name="Yamada A."/>
            <person name="Hasebe M."/>
            <person name="Kawaguchi M."/>
        </authorList>
    </citation>
    <scope>NUCLEOTIDE SEQUENCE</scope>
    <source>
        <strain evidence="10">AT787</strain>
    </source>
</reference>
<dbReference type="PANTHER" id="PTHR19957:SF307">
    <property type="entry name" value="PROTEIN SSO1-RELATED"/>
    <property type="match status" value="1"/>
</dbReference>
<keyword evidence="4 8" id="KW-1133">Transmembrane helix</keyword>
<dbReference type="PANTHER" id="PTHR19957">
    <property type="entry name" value="SYNTAXIN"/>
    <property type="match status" value="1"/>
</dbReference>
<dbReference type="Proteomes" id="UP001063166">
    <property type="component" value="Unassembled WGS sequence"/>
</dbReference>
<dbReference type="SMART" id="SM00503">
    <property type="entry name" value="SynN"/>
    <property type="match status" value="1"/>
</dbReference>
<evidence type="ECO:0000256" key="1">
    <source>
        <dbReference type="ARBA" id="ARBA00004211"/>
    </source>
</evidence>
<dbReference type="InterPro" id="IPR000727">
    <property type="entry name" value="T_SNARE_dom"/>
</dbReference>
<proteinExistence type="inferred from homology"/>
<feature type="transmembrane region" description="Helical" evidence="8">
    <location>
        <begin position="273"/>
        <end position="296"/>
    </location>
</feature>
<dbReference type="InterPro" id="IPR045242">
    <property type="entry name" value="Syntaxin"/>
</dbReference>
<keyword evidence="6 8" id="KW-0472">Membrane</keyword>
<dbReference type="GO" id="GO:0031201">
    <property type="term" value="C:SNARE complex"/>
    <property type="evidence" value="ECO:0007669"/>
    <property type="project" value="TreeGrafter"/>
</dbReference>
<dbReference type="Gene3D" id="1.20.58.70">
    <property type="match status" value="1"/>
</dbReference>
<organism evidence="10 11">
    <name type="scientific">Lyophyllum shimeji</name>
    <name type="common">Hon-shimeji</name>
    <name type="synonym">Tricholoma shimeji</name>
    <dbReference type="NCBI Taxonomy" id="47721"/>
    <lineage>
        <taxon>Eukaryota</taxon>
        <taxon>Fungi</taxon>
        <taxon>Dikarya</taxon>
        <taxon>Basidiomycota</taxon>
        <taxon>Agaricomycotina</taxon>
        <taxon>Agaricomycetes</taxon>
        <taxon>Agaricomycetidae</taxon>
        <taxon>Agaricales</taxon>
        <taxon>Tricholomatineae</taxon>
        <taxon>Lyophyllaceae</taxon>
        <taxon>Lyophyllum</taxon>
    </lineage>
</organism>
<evidence type="ECO:0000256" key="8">
    <source>
        <dbReference type="SAM" id="Phobius"/>
    </source>
</evidence>
<protein>
    <submittedName>
        <fullName evidence="10">Syntaxin N-terminal domain</fullName>
    </submittedName>
</protein>
<dbReference type="AlphaFoldDB" id="A0A9P3PGF4"/>
<evidence type="ECO:0000313" key="10">
    <source>
        <dbReference type="EMBL" id="GLB35029.1"/>
    </source>
</evidence>
<dbReference type="GO" id="GO:0048278">
    <property type="term" value="P:vesicle docking"/>
    <property type="evidence" value="ECO:0007669"/>
    <property type="project" value="TreeGrafter"/>
</dbReference>
<dbReference type="Pfam" id="PF05739">
    <property type="entry name" value="SNARE"/>
    <property type="match status" value="1"/>
</dbReference>
<dbReference type="GO" id="GO:0000149">
    <property type="term" value="F:SNARE binding"/>
    <property type="evidence" value="ECO:0007669"/>
    <property type="project" value="TreeGrafter"/>
</dbReference>
<evidence type="ECO:0000256" key="4">
    <source>
        <dbReference type="ARBA" id="ARBA00022989"/>
    </source>
</evidence>
<dbReference type="GO" id="GO:0005484">
    <property type="term" value="F:SNAP receptor activity"/>
    <property type="evidence" value="ECO:0007669"/>
    <property type="project" value="TreeGrafter"/>
</dbReference>
<keyword evidence="3 8" id="KW-0812">Transmembrane</keyword>
<dbReference type="GO" id="GO:0006906">
    <property type="term" value="P:vesicle fusion"/>
    <property type="evidence" value="ECO:0007669"/>
    <property type="project" value="TreeGrafter"/>
</dbReference>
<dbReference type="GO" id="GO:0006886">
    <property type="term" value="P:intracellular protein transport"/>
    <property type="evidence" value="ECO:0007669"/>
    <property type="project" value="TreeGrafter"/>
</dbReference>
<keyword evidence="5" id="KW-0175">Coiled coil</keyword>
<dbReference type="CDD" id="cd00179">
    <property type="entry name" value="SynN"/>
    <property type="match status" value="1"/>
</dbReference>
<evidence type="ECO:0000259" key="9">
    <source>
        <dbReference type="PROSITE" id="PS50192"/>
    </source>
</evidence>
<comment type="similarity">
    <text evidence="2">Belongs to the syntaxin family.</text>
</comment>
<dbReference type="CDD" id="cd15849">
    <property type="entry name" value="SNARE_Sso1"/>
    <property type="match status" value="1"/>
</dbReference>
<feature type="domain" description="T-SNARE coiled-coil homology" evidence="9">
    <location>
        <begin position="199"/>
        <end position="261"/>
    </location>
</feature>
<dbReference type="Pfam" id="PF00804">
    <property type="entry name" value="Syntaxin"/>
    <property type="match status" value="1"/>
</dbReference>
<comment type="caution">
    <text evidence="10">The sequence shown here is derived from an EMBL/GenBank/DDBJ whole genome shotgun (WGS) entry which is preliminary data.</text>
</comment>
<dbReference type="GO" id="GO:0006887">
    <property type="term" value="P:exocytosis"/>
    <property type="evidence" value="ECO:0007669"/>
    <property type="project" value="TreeGrafter"/>
</dbReference>
<accession>A0A9P3PGF4</accession>
<dbReference type="PROSITE" id="PS50192">
    <property type="entry name" value="T_SNARE"/>
    <property type="match status" value="1"/>
</dbReference>